<accession>I3IR58</accession>
<gene>
    <name evidence="2" type="ORF">KSU1_D0894</name>
</gene>
<reference evidence="2 3" key="1">
    <citation type="journal article" date="2012" name="FEBS Lett.">
        <title>Anammox organism KSU-1 expresses a NirK-type copper-containing nitrite reductase instead of a NirS-type with cytochrome cd1.</title>
        <authorList>
            <person name="Hira D."/>
            <person name="Toh H."/>
            <person name="Migita C.T."/>
            <person name="Okubo H."/>
            <person name="Nishiyama T."/>
            <person name="Hattori M."/>
            <person name="Furukawa K."/>
            <person name="Fujii T."/>
        </authorList>
    </citation>
    <scope>NUCLEOTIDE SEQUENCE [LARGE SCALE GENOMIC DNA]</scope>
</reference>
<evidence type="ECO:0000313" key="3">
    <source>
        <dbReference type="Proteomes" id="UP000002985"/>
    </source>
</evidence>
<name>I3IR58_9BACT</name>
<comment type="caution">
    <text evidence="2">The sequence shown here is derived from an EMBL/GenBank/DDBJ whole genome shotgun (WGS) entry which is preliminary data.</text>
</comment>
<protein>
    <submittedName>
        <fullName evidence="2">Uncharacterized protein</fullName>
    </submittedName>
</protein>
<feature type="transmembrane region" description="Helical" evidence="1">
    <location>
        <begin position="316"/>
        <end position="334"/>
    </location>
</feature>
<organism evidence="2 3">
    <name type="scientific">Candidatus Jettenia caeni</name>
    <dbReference type="NCBI Taxonomy" id="247490"/>
    <lineage>
        <taxon>Bacteria</taxon>
        <taxon>Pseudomonadati</taxon>
        <taxon>Planctomycetota</taxon>
        <taxon>Candidatus Brocadiia</taxon>
        <taxon>Candidatus Brocadiales</taxon>
        <taxon>Candidatus Brocadiaceae</taxon>
        <taxon>Candidatus Jettenia</taxon>
    </lineage>
</organism>
<feature type="transmembrane region" description="Helical" evidence="1">
    <location>
        <begin position="103"/>
        <end position="125"/>
    </location>
</feature>
<dbReference type="STRING" id="247490.KSU1_D0894"/>
<dbReference type="OrthoDB" id="9810558at2"/>
<dbReference type="EMBL" id="BAFH01000004">
    <property type="protein sequence ID" value="GAB64203.1"/>
    <property type="molecule type" value="Genomic_DNA"/>
</dbReference>
<keyword evidence="3" id="KW-1185">Reference proteome</keyword>
<dbReference type="PANTHER" id="PTHR43471">
    <property type="entry name" value="ABC TRANSPORTER PERMEASE"/>
    <property type="match status" value="1"/>
</dbReference>
<evidence type="ECO:0000256" key="1">
    <source>
        <dbReference type="SAM" id="Phobius"/>
    </source>
</evidence>
<keyword evidence="1" id="KW-0812">Transmembrane</keyword>
<feature type="transmembrane region" description="Helical" evidence="1">
    <location>
        <begin position="21"/>
        <end position="39"/>
    </location>
</feature>
<proteinExistence type="predicted"/>
<sequence>MIKKIVTIAHGTLTEFIRNRIFFFLVIFGLIIGGISSALPAMTSEDKIKLILRATITMVGLFSTLLIIYFIATSIYKDIEEKTIYTVFSRPTSRFVYLSGKAAGFFAIGFIIVFMLSGITLAYLMTIHGKSLAGTNIFRPVKYLKGKGPVIVGEAANLELISTGGRLIGDGSYAVWAFHDLDRVPFQGEKADISLKIGGVNAGTNAGSAFVGVDVLDAEDKSLQATHYAYVGNMNPDTRISIDRTIIEQNKRIKVKVFPSGKGYYIAPQKGDVAFLLRNQCSFYSNYFRSFGFVFFLVSLLSVITLSAASYFGQKMALVISFFAYITGNTLPYLKSFGNLIGMKSIEEMQAFIPGHGHLHQAETYSKLPKYLTDGAHIITLKKIIFYFSSAFPDFKRFDPTGYFLQGTYIDNIIFLKIIAYTAFYGIPFMLLAWLCFWKRELISR</sequence>
<keyword evidence="1" id="KW-0472">Membrane</keyword>
<dbReference type="AlphaFoldDB" id="I3IR58"/>
<dbReference type="Proteomes" id="UP000002985">
    <property type="component" value="Unassembled WGS sequence"/>
</dbReference>
<keyword evidence="1" id="KW-1133">Transmembrane helix</keyword>
<evidence type="ECO:0000313" key="2">
    <source>
        <dbReference type="EMBL" id="GAB64203.1"/>
    </source>
</evidence>
<dbReference type="PANTHER" id="PTHR43471:SF10">
    <property type="entry name" value="SLL1107 PROTEIN"/>
    <property type="match status" value="1"/>
</dbReference>
<dbReference type="eggNOG" id="COG1277">
    <property type="taxonomic scope" value="Bacteria"/>
</dbReference>
<feature type="transmembrane region" description="Helical" evidence="1">
    <location>
        <begin position="287"/>
        <end position="309"/>
    </location>
</feature>
<feature type="transmembrane region" description="Helical" evidence="1">
    <location>
        <begin position="51"/>
        <end position="72"/>
    </location>
</feature>
<feature type="transmembrane region" description="Helical" evidence="1">
    <location>
        <begin position="413"/>
        <end position="437"/>
    </location>
</feature>